<accession>A0A9P1GHH0</accession>
<keyword evidence="4" id="KW-1185">Reference proteome</keyword>
<evidence type="ECO:0000313" key="3">
    <source>
        <dbReference type="EMBL" id="CAL1164022.1"/>
    </source>
</evidence>
<feature type="region of interest" description="Disordered" evidence="1">
    <location>
        <begin position="70"/>
        <end position="123"/>
    </location>
</feature>
<dbReference type="Proteomes" id="UP001152797">
    <property type="component" value="Unassembled WGS sequence"/>
</dbReference>
<organism evidence="2">
    <name type="scientific">Cladocopium goreaui</name>
    <dbReference type="NCBI Taxonomy" id="2562237"/>
    <lineage>
        <taxon>Eukaryota</taxon>
        <taxon>Sar</taxon>
        <taxon>Alveolata</taxon>
        <taxon>Dinophyceae</taxon>
        <taxon>Suessiales</taxon>
        <taxon>Symbiodiniaceae</taxon>
        <taxon>Cladocopium</taxon>
    </lineage>
</organism>
<reference evidence="3" key="2">
    <citation type="submission" date="2024-04" db="EMBL/GenBank/DDBJ databases">
        <authorList>
            <person name="Chen Y."/>
            <person name="Shah S."/>
            <person name="Dougan E. K."/>
            <person name="Thang M."/>
            <person name="Chan C."/>
        </authorList>
    </citation>
    <scope>NUCLEOTIDE SEQUENCE [LARGE SCALE GENOMIC DNA]</scope>
</reference>
<feature type="compositionally biased region" description="Basic and acidic residues" evidence="1">
    <location>
        <begin position="92"/>
        <end position="102"/>
    </location>
</feature>
<dbReference type="AlphaFoldDB" id="A0A9P1GHH0"/>
<comment type="caution">
    <text evidence="2">The sequence shown here is derived from an EMBL/GenBank/DDBJ whole genome shotgun (WGS) entry which is preliminary data.</text>
</comment>
<evidence type="ECO:0000313" key="4">
    <source>
        <dbReference type="Proteomes" id="UP001152797"/>
    </source>
</evidence>
<name>A0A9P1GHH0_9DINO</name>
<gene>
    <name evidence="2" type="ORF">C1SCF055_LOCUS35897</name>
</gene>
<dbReference type="EMBL" id="CAMXCT030004879">
    <property type="protein sequence ID" value="CAL4797959.1"/>
    <property type="molecule type" value="Genomic_DNA"/>
</dbReference>
<proteinExistence type="predicted"/>
<dbReference type="EMBL" id="CAMXCT010004879">
    <property type="protein sequence ID" value="CAI4010647.1"/>
    <property type="molecule type" value="Genomic_DNA"/>
</dbReference>
<evidence type="ECO:0000313" key="2">
    <source>
        <dbReference type="EMBL" id="CAI4010647.1"/>
    </source>
</evidence>
<sequence>MSDLRVELVGAIDVGKNLCPVRQLNGHVQRLNPYHTGGQLLIWTEERREVAIPSLNLLFSGDNKADACQKCLDNGGPRRGVPELLPSGRKRKLEDFKAERKQNSTANQSKRKGERQQKVSSSF</sequence>
<reference evidence="2" key="1">
    <citation type="submission" date="2022-10" db="EMBL/GenBank/DDBJ databases">
        <authorList>
            <person name="Chen Y."/>
            <person name="Dougan E. K."/>
            <person name="Chan C."/>
            <person name="Rhodes N."/>
            <person name="Thang M."/>
        </authorList>
    </citation>
    <scope>NUCLEOTIDE SEQUENCE</scope>
</reference>
<dbReference type="EMBL" id="CAMXCT020004879">
    <property type="protein sequence ID" value="CAL1164022.1"/>
    <property type="molecule type" value="Genomic_DNA"/>
</dbReference>
<protein>
    <submittedName>
        <fullName evidence="2">Uncharacterized protein</fullName>
    </submittedName>
</protein>
<evidence type="ECO:0000256" key="1">
    <source>
        <dbReference type="SAM" id="MobiDB-lite"/>
    </source>
</evidence>